<keyword evidence="1 5" id="KW-0812">Transmembrane</keyword>
<feature type="transmembrane region" description="Helical" evidence="5">
    <location>
        <begin position="515"/>
        <end position="542"/>
    </location>
</feature>
<reference evidence="6" key="1">
    <citation type="submission" date="2023-08" db="EMBL/GenBank/DDBJ databases">
        <title>Lactobacillus from the Female Urinary Tract.</title>
        <authorList>
            <person name="Stegman N."/>
            <person name="Jackson B."/>
            <person name="Steiling M."/>
            <person name="Sedano C."/>
            <person name="Wolfe A."/>
            <person name="Putonti C."/>
        </authorList>
    </citation>
    <scope>NUCLEOTIDE SEQUENCE</scope>
    <source>
        <strain evidence="6">UMB5661</strain>
    </source>
</reference>
<evidence type="ECO:0000256" key="5">
    <source>
        <dbReference type="SAM" id="Phobius"/>
    </source>
</evidence>
<dbReference type="InterPro" id="IPR007688">
    <property type="entry name" value="Conjugal_tfr_TrbL/VirB6"/>
</dbReference>
<dbReference type="Proteomes" id="UP001253287">
    <property type="component" value="Unassembled WGS sequence"/>
</dbReference>
<evidence type="ECO:0000313" key="6">
    <source>
        <dbReference type="EMBL" id="MDT9610179.1"/>
    </source>
</evidence>
<feature type="transmembrane region" description="Helical" evidence="5">
    <location>
        <begin position="452"/>
        <end position="474"/>
    </location>
</feature>
<dbReference type="PROSITE" id="PS00976">
    <property type="entry name" value="NMT_2"/>
    <property type="match status" value="1"/>
</dbReference>
<feature type="transmembrane region" description="Helical" evidence="5">
    <location>
        <begin position="652"/>
        <end position="674"/>
    </location>
</feature>
<keyword evidence="3 5" id="KW-0472">Membrane</keyword>
<protein>
    <submittedName>
        <fullName evidence="6">Type IV secretion system protein</fullName>
    </submittedName>
</protein>
<accession>A0AAW8WL91</accession>
<feature type="region of interest" description="Disordered" evidence="4">
    <location>
        <begin position="237"/>
        <end position="263"/>
    </location>
</feature>
<name>A0AAW8WL91_9LACO</name>
<dbReference type="GO" id="GO:0004379">
    <property type="term" value="F:glycylpeptide N-tetradecanoyltransferase activity"/>
    <property type="evidence" value="ECO:0007669"/>
    <property type="project" value="InterPro"/>
</dbReference>
<dbReference type="RefSeq" id="WP_315689306.1">
    <property type="nucleotide sequence ID" value="NZ_JAVTXG010000050.1"/>
</dbReference>
<evidence type="ECO:0000256" key="4">
    <source>
        <dbReference type="SAM" id="MobiDB-lite"/>
    </source>
</evidence>
<sequence length="1535" mass="165238">MNNSQIKQKHQINSNANSPWTAWKKAGLGILAALITLVVVNTAIVAYAKVTMPTWGDETTYQQVSKAIKANLNPKDPAFMSGLRGLGAGIKKTWKQKNIGNLGKNINKETDRIQSGSSTGGGYIQAKRYNNAFSNWNKKKHVKIGLNGSWLTNANQGNTTLKSIGRDNRLTNKENANIQKYIKTNFSKWAADRKKHGEKLTRAAAEAEVMNLTGDAYNKYLKNDKKRKKILDQINKDLGNSSDNINKGNNEQSKNVSGANSEPSSFSGKVAKALLDLFYSSGIGQWMAKSGAGATIFGINYSAGTSGPQMYSEIANAYNANGYAEIYPNSAYTKSIQGVGVVIGPVFLALSAVLIMIILIVQTTKMGVGQAFNPVESRREWYRSLVDTVIAVVGCLEYNLLISVILSINGAIVTGLAGFMAQTTTSTGNSILSEAVTLGFSKTTINMLTSGTFLGSDFVGIIFSVIYLMTYIGLAVYIKYYYFVREVVFTILWALGPIFIAFWPSDWGKYRTVNWLREIIGTVMMQSIHAITITFMAVLMAWNSDNWAMEVADIHTKGKLASGGESLHHSLDLVTSGHPLGAAGDAIKGVGQFVGIVGPSTSVSHAYQHFETMVIGFIIMVMFQPLSKALADLFGLQTHMLDEIHRSTSHSLMAGATVAGGVAIGSVGLAAGAATGGVSALTGGKALMAAGQAAKVAKKGAKVGAFKKEFGKSWNQKTPINQMRDKLAGIDAKVRGMAGRSVGEVAGMATGLGAGDPATAIAMSRLGGEIGSRAARLTSGPLSKLALKEADPNRDFKNELRKRMNNITDQATGDALKRALDKSPGFDTFIQKAKSAPDYDSNDELKKAVADAEKAKQFEKHGGLDADQALAARAKRLRDGKNNYKSLLDINKAYRDAIDNDSSLTPQQKADAKQIGDQAMILAGAPANDSHIMMDKMGFLDAQHVSAATRKKALTELGTKYNSGKIPNTNPTQMSFGDWQKTDQFQKGYKPGIEAKAKNAAQSILNNSNGQILNSVNDSSFQQGIKDNPDGIINSDIFKTEATKGLKKAGIPTKKATALGAVADPIEGQSLTETAKSLAGDGATAQIIDSGLWNKLNQQQANTINSGWGGMPKVSAQDLNSIYNGENMNSYGGLIGDAQANPNAKDIDDYVNNADKASYYDQSKRQWAEFKDMTDKASRAFDPLNLGSWFGNVGINGGTGKTASTINGTNAVSFDGGAGSSDRITNNPYLQPNAHGLSLKSAYAMMLKVLDSRQQPVGIQPGSLRMAIQNTQSAVQAQDENGNWFNVGKFGPGDGTLGYGDTVYQDMDMSASGRPSLAYNADTHSISEPYRIQNGQRVGATLTNGVPNLSNFFGAENLGPQTQTAPGDFIHLPQSNILSRANQADGVTTIDKYLGYSDFALQGNNRTMVVTGVNPYSGVREALTNETKSNPFLKSLPDQTNFSIPLKSDDLNGFNIDTGKDYQLFFNGNMKQNEKELSSKILSDFYNDTHRVDDADSFLQDKVMPYTERDIRNFKSNHPGYLSGTNLDAFFRTIW</sequence>
<gene>
    <name evidence="6" type="ORF">RON39_08640</name>
</gene>
<proteinExistence type="predicted"/>
<feature type="transmembrane region" description="Helical" evidence="5">
    <location>
        <begin position="26"/>
        <end position="48"/>
    </location>
</feature>
<keyword evidence="2 5" id="KW-1133">Transmembrane helix</keyword>
<feature type="compositionally biased region" description="Polar residues" evidence="4">
    <location>
        <begin position="238"/>
        <end position="263"/>
    </location>
</feature>
<evidence type="ECO:0000256" key="3">
    <source>
        <dbReference type="ARBA" id="ARBA00023136"/>
    </source>
</evidence>
<dbReference type="GO" id="GO:0030255">
    <property type="term" value="P:protein secretion by the type IV secretion system"/>
    <property type="evidence" value="ECO:0007669"/>
    <property type="project" value="InterPro"/>
</dbReference>
<feature type="transmembrane region" description="Helical" evidence="5">
    <location>
        <begin position="339"/>
        <end position="361"/>
    </location>
</feature>
<feature type="transmembrane region" description="Helical" evidence="5">
    <location>
        <begin position="480"/>
        <end position="503"/>
    </location>
</feature>
<organism evidence="6 7">
    <name type="scientific">Lactobacillus crispatus</name>
    <dbReference type="NCBI Taxonomy" id="47770"/>
    <lineage>
        <taxon>Bacteria</taxon>
        <taxon>Bacillati</taxon>
        <taxon>Bacillota</taxon>
        <taxon>Bacilli</taxon>
        <taxon>Lactobacillales</taxon>
        <taxon>Lactobacillaceae</taxon>
        <taxon>Lactobacillus</taxon>
    </lineage>
</organism>
<comment type="caution">
    <text evidence="6">The sequence shown here is derived from an EMBL/GenBank/DDBJ whole genome shotgun (WGS) entry which is preliminary data.</text>
</comment>
<evidence type="ECO:0000256" key="2">
    <source>
        <dbReference type="ARBA" id="ARBA00022989"/>
    </source>
</evidence>
<dbReference type="Pfam" id="PF04610">
    <property type="entry name" value="TrbL"/>
    <property type="match status" value="1"/>
</dbReference>
<evidence type="ECO:0000313" key="7">
    <source>
        <dbReference type="Proteomes" id="UP001253287"/>
    </source>
</evidence>
<dbReference type="InterPro" id="IPR022678">
    <property type="entry name" value="NMT_CS"/>
</dbReference>
<dbReference type="EMBL" id="JAVTXN010000050">
    <property type="protein sequence ID" value="MDT9610179.1"/>
    <property type="molecule type" value="Genomic_DNA"/>
</dbReference>
<evidence type="ECO:0000256" key="1">
    <source>
        <dbReference type="ARBA" id="ARBA00022692"/>
    </source>
</evidence>